<evidence type="ECO:0000313" key="6">
    <source>
        <dbReference type="Proteomes" id="UP001161017"/>
    </source>
</evidence>
<name>A0AA43QIH7_9LECA</name>
<keyword evidence="2" id="KW-0408">Iron</keyword>
<gene>
    <name evidence="5" type="ORF">OHK93_004148</name>
</gene>
<dbReference type="EMBL" id="JAPUFD010000002">
    <property type="protein sequence ID" value="MDI1485959.1"/>
    <property type="molecule type" value="Genomic_DNA"/>
</dbReference>
<evidence type="ECO:0000313" key="5">
    <source>
        <dbReference type="EMBL" id="MDI1485959.1"/>
    </source>
</evidence>
<organism evidence="5 6">
    <name type="scientific">Ramalina farinacea</name>
    <dbReference type="NCBI Taxonomy" id="258253"/>
    <lineage>
        <taxon>Eukaryota</taxon>
        <taxon>Fungi</taxon>
        <taxon>Dikarya</taxon>
        <taxon>Ascomycota</taxon>
        <taxon>Pezizomycotina</taxon>
        <taxon>Lecanoromycetes</taxon>
        <taxon>OSLEUM clade</taxon>
        <taxon>Lecanoromycetidae</taxon>
        <taxon>Lecanorales</taxon>
        <taxon>Lecanorineae</taxon>
        <taxon>Ramalinaceae</taxon>
        <taxon>Ramalina</taxon>
    </lineage>
</organism>
<comment type="cofactor">
    <cofactor evidence="2">
        <name>heme</name>
        <dbReference type="ChEBI" id="CHEBI:30413"/>
    </cofactor>
</comment>
<keyword evidence="3" id="KW-0812">Transmembrane</keyword>
<evidence type="ECO:0000256" key="3">
    <source>
        <dbReference type="SAM" id="Phobius"/>
    </source>
</evidence>
<dbReference type="PANTHER" id="PTHR24305:SF166">
    <property type="entry name" value="CYTOCHROME P450 12A4, MITOCHONDRIAL-RELATED"/>
    <property type="match status" value="1"/>
</dbReference>
<dbReference type="AlphaFoldDB" id="A0AA43QIH7"/>
<reference evidence="5" key="1">
    <citation type="journal article" date="2023" name="Genome Biol. Evol.">
        <title>First Whole Genome Sequence and Flow Cytometry Genome Size Data for the Lichen-Forming Fungus Ramalina farinacea (Ascomycota).</title>
        <authorList>
            <person name="Llewellyn T."/>
            <person name="Mian S."/>
            <person name="Hill R."/>
            <person name="Leitch I.J."/>
            <person name="Gaya E."/>
        </authorList>
    </citation>
    <scope>NUCLEOTIDE SEQUENCE</scope>
    <source>
        <strain evidence="5">LIQ254RAFAR</strain>
    </source>
</reference>
<dbReference type="GO" id="GO:0016705">
    <property type="term" value="F:oxidoreductase activity, acting on paired donors, with incorporation or reduction of molecular oxygen"/>
    <property type="evidence" value="ECO:0007669"/>
    <property type="project" value="InterPro"/>
</dbReference>
<evidence type="ECO:0000256" key="2">
    <source>
        <dbReference type="PIRSR" id="PIRSR602401-1"/>
    </source>
</evidence>
<evidence type="ECO:0008006" key="7">
    <source>
        <dbReference type="Google" id="ProtNLM"/>
    </source>
</evidence>
<dbReference type="InterPro" id="IPR002401">
    <property type="entry name" value="Cyt_P450_E_grp-I"/>
</dbReference>
<dbReference type="CDD" id="cd11069">
    <property type="entry name" value="CYP_FUM15-like"/>
    <property type="match status" value="1"/>
</dbReference>
<dbReference type="PRINTS" id="PR00463">
    <property type="entry name" value="EP450I"/>
</dbReference>
<protein>
    <recommendedName>
        <fullName evidence="7">Cytochrome P450</fullName>
    </recommendedName>
</protein>
<dbReference type="GO" id="GO:0004497">
    <property type="term" value="F:monooxygenase activity"/>
    <property type="evidence" value="ECO:0007669"/>
    <property type="project" value="InterPro"/>
</dbReference>
<feature type="binding site" description="axial binding residue" evidence="2">
    <location>
        <position position="483"/>
    </location>
    <ligand>
        <name>heme</name>
        <dbReference type="ChEBI" id="CHEBI:30413"/>
    </ligand>
    <ligandPart>
        <name>Fe</name>
        <dbReference type="ChEBI" id="CHEBI:18248"/>
    </ligandPart>
</feature>
<keyword evidence="3" id="KW-0472">Membrane</keyword>
<feature type="signal peptide" evidence="4">
    <location>
        <begin position="1"/>
        <end position="21"/>
    </location>
</feature>
<keyword evidence="2" id="KW-0349">Heme</keyword>
<dbReference type="GO" id="GO:0020037">
    <property type="term" value="F:heme binding"/>
    <property type="evidence" value="ECO:0007669"/>
    <property type="project" value="InterPro"/>
</dbReference>
<dbReference type="PANTHER" id="PTHR24305">
    <property type="entry name" value="CYTOCHROME P450"/>
    <property type="match status" value="1"/>
</dbReference>
<dbReference type="InterPro" id="IPR001128">
    <property type="entry name" value="Cyt_P450"/>
</dbReference>
<accession>A0AA43QIH7</accession>
<dbReference type="InterPro" id="IPR036396">
    <property type="entry name" value="Cyt_P450_sf"/>
</dbReference>
<keyword evidence="4" id="KW-0732">Signal</keyword>
<dbReference type="GO" id="GO:0005506">
    <property type="term" value="F:iron ion binding"/>
    <property type="evidence" value="ECO:0007669"/>
    <property type="project" value="InterPro"/>
</dbReference>
<comment type="caution">
    <text evidence="5">The sequence shown here is derived from an EMBL/GenBank/DDBJ whole genome shotgun (WGS) entry which is preliminary data.</text>
</comment>
<feature type="transmembrane region" description="Helical" evidence="3">
    <location>
        <begin position="29"/>
        <end position="50"/>
    </location>
</feature>
<keyword evidence="6" id="KW-1185">Reference proteome</keyword>
<dbReference type="SUPFAM" id="SSF48264">
    <property type="entry name" value="Cytochrome P450"/>
    <property type="match status" value="1"/>
</dbReference>
<evidence type="ECO:0000256" key="1">
    <source>
        <dbReference type="ARBA" id="ARBA00010617"/>
    </source>
</evidence>
<evidence type="ECO:0000256" key="4">
    <source>
        <dbReference type="SAM" id="SignalP"/>
    </source>
</evidence>
<keyword evidence="2" id="KW-0479">Metal-binding</keyword>
<dbReference type="Proteomes" id="UP001161017">
    <property type="component" value="Unassembled WGS sequence"/>
</dbReference>
<sequence length="563" mass="64260">MAIRLEILPCLLLSAAVSAAGQRIADAPFFGSFGGLFGLCMAVYLTYWCYIYPFYISPMRVIPTVPGFPLWGQFPTIITNEVGVPNREWHQTYGPIVRYFFPFGAERLSIADDSALTQMCIKNPYNYPKPDRAKQWMVRILGEGVLLAEGTPHKHQRKALSSGFSIQSIRALTPIFWRKAMLLSKLWERDMVADQSNTKQIEVLEWLNRTTLDIIGEAGFGADLDSLEHPETPIREAYRLVFAFDIFSRVLHGLAAFIPNTKYLPAKMNRDILQARNIILSKATEIVRQKHKATHAKDKDIIALIVKDNMRLEAAGEQTLSFETMRDQVMTFLGAGHDTTATGVAWTLHLLSTHPEIQERLRSEIKQHYPYLFSDNVYTRNDIDRLAKSDADHLPYLDNVCRESLRYIPPIPMTVRETIEADTLGGYHVPAKTTVYIHANAIHRLPEFWGDNANTFDPNRWDKLPKDHTPNAFMTFLQGPRGCIGRKFAETEMKSLVICLLSMYRFERDMSVEDPEDWKMWRLVLRPRDGVQCKVTMLSTEEKESVLAKGESVEKIEAVDIKG</sequence>
<dbReference type="InterPro" id="IPR050121">
    <property type="entry name" value="Cytochrome_P450_monoxygenase"/>
</dbReference>
<dbReference type="PRINTS" id="PR00385">
    <property type="entry name" value="P450"/>
</dbReference>
<keyword evidence="3" id="KW-1133">Transmembrane helix</keyword>
<proteinExistence type="inferred from homology"/>
<feature type="chain" id="PRO_5041385756" description="Cytochrome P450" evidence="4">
    <location>
        <begin position="22"/>
        <end position="563"/>
    </location>
</feature>
<dbReference type="Gene3D" id="1.10.630.10">
    <property type="entry name" value="Cytochrome P450"/>
    <property type="match status" value="1"/>
</dbReference>
<dbReference type="Pfam" id="PF00067">
    <property type="entry name" value="p450"/>
    <property type="match status" value="1"/>
</dbReference>
<comment type="similarity">
    <text evidence="1">Belongs to the cytochrome P450 family.</text>
</comment>